<dbReference type="Proteomes" id="UP000807504">
    <property type="component" value="Unassembled WGS sequence"/>
</dbReference>
<gene>
    <name evidence="3" type="ORF">HNY73_012353</name>
</gene>
<evidence type="ECO:0000256" key="1">
    <source>
        <dbReference type="SAM" id="MobiDB-lite"/>
    </source>
</evidence>
<feature type="compositionally biased region" description="Low complexity" evidence="1">
    <location>
        <begin position="179"/>
        <end position="192"/>
    </location>
</feature>
<keyword evidence="2" id="KW-1133">Transmembrane helix</keyword>
<dbReference type="EMBL" id="JABXBU010001863">
    <property type="protein sequence ID" value="KAF8782018.1"/>
    <property type="molecule type" value="Genomic_DNA"/>
</dbReference>
<proteinExistence type="predicted"/>
<reference evidence="3" key="1">
    <citation type="journal article" date="2020" name="bioRxiv">
        <title>Chromosome-level reference genome of the European wasp spider Argiope bruennichi: a resource for studies on range expansion and evolutionary adaptation.</title>
        <authorList>
            <person name="Sheffer M.M."/>
            <person name="Hoppe A."/>
            <person name="Krehenwinkel H."/>
            <person name="Uhl G."/>
            <person name="Kuss A.W."/>
            <person name="Jensen L."/>
            <person name="Jensen C."/>
            <person name="Gillespie R.G."/>
            <person name="Hoff K.J."/>
            <person name="Prost S."/>
        </authorList>
    </citation>
    <scope>NUCLEOTIDE SEQUENCE</scope>
</reference>
<feature type="region of interest" description="Disordered" evidence="1">
    <location>
        <begin position="179"/>
        <end position="225"/>
    </location>
</feature>
<evidence type="ECO:0000313" key="3">
    <source>
        <dbReference type="EMBL" id="KAF8782018.1"/>
    </source>
</evidence>
<keyword evidence="2" id="KW-0812">Transmembrane</keyword>
<reference evidence="3" key="2">
    <citation type="submission" date="2020-06" db="EMBL/GenBank/DDBJ databases">
        <authorList>
            <person name="Sheffer M."/>
        </authorList>
    </citation>
    <scope>NUCLEOTIDE SEQUENCE</scope>
</reference>
<keyword evidence="4" id="KW-1185">Reference proteome</keyword>
<accession>A0A8T0EZF0</accession>
<comment type="caution">
    <text evidence="3">The sequence shown here is derived from an EMBL/GenBank/DDBJ whole genome shotgun (WGS) entry which is preliminary data.</text>
</comment>
<evidence type="ECO:0000313" key="4">
    <source>
        <dbReference type="Proteomes" id="UP000807504"/>
    </source>
</evidence>
<name>A0A8T0EZF0_ARGBR</name>
<dbReference type="AlphaFoldDB" id="A0A8T0EZF0"/>
<organism evidence="3 4">
    <name type="scientific">Argiope bruennichi</name>
    <name type="common">Wasp spider</name>
    <name type="synonym">Aranea bruennichi</name>
    <dbReference type="NCBI Taxonomy" id="94029"/>
    <lineage>
        <taxon>Eukaryota</taxon>
        <taxon>Metazoa</taxon>
        <taxon>Ecdysozoa</taxon>
        <taxon>Arthropoda</taxon>
        <taxon>Chelicerata</taxon>
        <taxon>Arachnida</taxon>
        <taxon>Araneae</taxon>
        <taxon>Araneomorphae</taxon>
        <taxon>Entelegynae</taxon>
        <taxon>Araneoidea</taxon>
        <taxon>Araneidae</taxon>
        <taxon>Argiope</taxon>
    </lineage>
</organism>
<protein>
    <submittedName>
        <fullName evidence="3">Uncharacterized protein</fullName>
    </submittedName>
</protein>
<sequence>MSGYMNEPENGIWNDDRVNIPFTQLEIRLSNRPIETEEKYIALISRQISGPEYSDRDSRLENECSLNNEMSSTPIGFNESTTAMTYLPSPVTIGPFVRYNRSMILGGRLLPPKPTVSLDARPIVIPILSCVLCFPVLAFAIICALRYRAIRLRKKDRLKRVQSGCRSVTLEIPARDKSSFYSKDSSSDPSLKGMGEVSQAVPESPPLLMAPSTSGTSSRRSSKTNQHVKFMTTTAVFHGRTITGLNGRFKSTGKKQKIFWDEHSSHVECAQELEKELSLALNS</sequence>
<evidence type="ECO:0000256" key="2">
    <source>
        <dbReference type="SAM" id="Phobius"/>
    </source>
</evidence>
<feature type="transmembrane region" description="Helical" evidence="2">
    <location>
        <begin position="123"/>
        <end position="147"/>
    </location>
</feature>
<keyword evidence="2" id="KW-0472">Membrane</keyword>